<protein>
    <recommendedName>
        <fullName evidence="3">Lipoprotein</fullName>
    </recommendedName>
</protein>
<dbReference type="EMBL" id="QGGP01000004">
    <property type="protein sequence ID" value="PWK18567.1"/>
    <property type="molecule type" value="Genomic_DNA"/>
</dbReference>
<keyword evidence="2" id="KW-1185">Reference proteome</keyword>
<proteinExistence type="predicted"/>
<dbReference type="Proteomes" id="UP000245430">
    <property type="component" value="Unassembled WGS sequence"/>
</dbReference>
<evidence type="ECO:0008006" key="3">
    <source>
        <dbReference type="Google" id="ProtNLM"/>
    </source>
</evidence>
<organism evidence="1 2">
    <name type="scientific">Xanthomarina spongicola</name>
    <dbReference type="NCBI Taxonomy" id="570520"/>
    <lineage>
        <taxon>Bacteria</taxon>
        <taxon>Pseudomonadati</taxon>
        <taxon>Bacteroidota</taxon>
        <taxon>Flavobacteriia</taxon>
        <taxon>Flavobacteriales</taxon>
        <taxon>Flavobacteriaceae</taxon>
        <taxon>Xanthomarina</taxon>
    </lineage>
</organism>
<gene>
    <name evidence="1" type="ORF">LX78_01874</name>
</gene>
<comment type="caution">
    <text evidence="1">The sequence shown here is derived from an EMBL/GenBank/DDBJ whole genome shotgun (WGS) entry which is preliminary data.</text>
</comment>
<sequence length="226" mass="26249">MKKLLLVPFVFLILACSTKYIKFSPSNNEIFTTDRLSEFLKKNPSPKVVLRTPNFSSQTTEEEDISYLYSAIEKEFLSNGFVVRDRNLFNQVVSNNENTVDYAKLKAKTDTDLIIELIKLDREVIYETNKYHTDKGKSGLLDDPYKQYGAAVEFKVVLIDNNEFAGTYKFHYAPCSEGNGCEISESFKERMKRIEKKKEGYVIVEKDVLEEFMRHATLRLVEDMRD</sequence>
<dbReference type="OrthoDB" id="947352at2"/>
<reference evidence="1 2" key="1">
    <citation type="submission" date="2018-05" db="EMBL/GenBank/DDBJ databases">
        <title>Genomic Encyclopedia of Archaeal and Bacterial Type Strains, Phase II (KMG-II): from individual species to whole genera.</title>
        <authorList>
            <person name="Goeker M."/>
        </authorList>
    </citation>
    <scope>NUCLEOTIDE SEQUENCE [LARGE SCALE GENOMIC DNA]</scope>
    <source>
        <strain evidence="1 2">DSM 22637</strain>
    </source>
</reference>
<evidence type="ECO:0000313" key="1">
    <source>
        <dbReference type="EMBL" id="PWK18567.1"/>
    </source>
</evidence>
<dbReference type="RefSeq" id="WP_109682388.1">
    <property type="nucleotide sequence ID" value="NZ_QGGP01000004.1"/>
</dbReference>
<name>A0A316DK08_9FLAO</name>
<dbReference type="AlphaFoldDB" id="A0A316DK08"/>
<accession>A0A316DK08</accession>
<dbReference type="PROSITE" id="PS51257">
    <property type="entry name" value="PROKAR_LIPOPROTEIN"/>
    <property type="match status" value="1"/>
</dbReference>
<evidence type="ECO:0000313" key="2">
    <source>
        <dbReference type="Proteomes" id="UP000245430"/>
    </source>
</evidence>